<sequence>MNEISVSSQNEIDKSPFNNPLLLILLIPIVKNILSKNKNVFNLSIHGLNGISLTRILDKVDILIKVAPYLPADLISIINKYLPMYDRLSKAFIVMEFFSRSSTVSPIVVANELNPKEKTDRVSYILKEELSKNEYQKISPFIGVATNLDMYKGILQTLTNINNPENNSNGLENIISLMGPLLGQNQESMGKINDMMKMMDLINLFGEDEDEKKEVNENNEE</sequence>
<comment type="caution">
    <text evidence="1">The sequence shown here is derived from an EMBL/GenBank/DDBJ whole genome shotgun (WGS) entry which is preliminary data.</text>
</comment>
<evidence type="ECO:0000313" key="1">
    <source>
        <dbReference type="EMBL" id="MBS4537226.1"/>
    </source>
</evidence>
<keyword evidence="2" id="KW-1185">Reference proteome</keyword>
<dbReference type="RefSeq" id="WP_203365152.1">
    <property type="nucleotide sequence ID" value="NZ_WSFT01000013.1"/>
</dbReference>
<reference evidence="1" key="1">
    <citation type="submission" date="2019-12" db="EMBL/GenBank/DDBJ databases">
        <title>Clostridiaceae gen. nov. sp. nov., isolated from sediment in Xinjiang, China.</title>
        <authorList>
            <person name="Zhang R."/>
        </authorList>
    </citation>
    <scope>NUCLEOTIDE SEQUENCE</scope>
    <source>
        <strain evidence="1">D2Q-11</strain>
    </source>
</reference>
<dbReference type="EMBL" id="WSFT01000013">
    <property type="protein sequence ID" value="MBS4537226.1"/>
    <property type="molecule type" value="Genomic_DNA"/>
</dbReference>
<dbReference type="AlphaFoldDB" id="A0A942UVK2"/>
<gene>
    <name evidence="1" type="ORF">GOQ27_02070</name>
</gene>
<dbReference type="Proteomes" id="UP000724672">
    <property type="component" value="Unassembled WGS sequence"/>
</dbReference>
<name>A0A942UVK2_9FIRM</name>
<accession>A0A942UVK2</accession>
<protein>
    <submittedName>
        <fullName evidence="1">Uncharacterized protein</fullName>
    </submittedName>
</protein>
<proteinExistence type="predicted"/>
<organism evidence="1 2">
    <name type="scientific">Anaeromonas frigoriresistens</name>
    <dbReference type="NCBI Taxonomy" id="2683708"/>
    <lineage>
        <taxon>Bacteria</taxon>
        <taxon>Bacillati</taxon>
        <taxon>Bacillota</taxon>
        <taxon>Tissierellia</taxon>
        <taxon>Tissierellales</taxon>
        <taxon>Thermohalobacteraceae</taxon>
        <taxon>Anaeromonas</taxon>
    </lineage>
</organism>
<evidence type="ECO:0000313" key="2">
    <source>
        <dbReference type="Proteomes" id="UP000724672"/>
    </source>
</evidence>